<dbReference type="PANTHER" id="PTHR46401">
    <property type="entry name" value="GLYCOSYLTRANSFERASE WBBK-RELATED"/>
    <property type="match status" value="1"/>
</dbReference>
<dbReference type="GO" id="GO:0009103">
    <property type="term" value="P:lipopolysaccharide biosynthetic process"/>
    <property type="evidence" value="ECO:0007669"/>
    <property type="project" value="TreeGrafter"/>
</dbReference>
<dbReference type="Proteomes" id="UP000177912">
    <property type="component" value="Unassembled WGS sequence"/>
</dbReference>
<dbReference type="FunFam" id="3.40.50.2000:FF:000119">
    <property type="entry name" value="Glycosyl transferase group 1"/>
    <property type="match status" value="1"/>
</dbReference>
<dbReference type="STRING" id="1817822.A2826_02985"/>
<comment type="caution">
    <text evidence="4">The sequence shown here is derived from an EMBL/GenBank/DDBJ whole genome shotgun (WGS) entry which is preliminary data.</text>
</comment>
<evidence type="ECO:0008006" key="6">
    <source>
        <dbReference type="Google" id="ProtNLM"/>
    </source>
</evidence>
<reference evidence="4 5" key="1">
    <citation type="journal article" date="2016" name="Nat. Commun.">
        <title>Thousands of microbial genomes shed light on interconnected biogeochemical processes in an aquifer system.</title>
        <authorList>
            <person name="Anantharaman K."/>
            <person name="Brown C.T."/>
            <person name="Hug L.A."/>
            <person name="Sharon I."/>
            <person name="Castelle C.J."/>
            <person name="Probst A.J."/>
            <person name="Thomas B.C."/>
            <person name="Singh A."/>
            <person name="Wilkins M.J."/>
            <person name="Karaoz U."/>
            <person name="Brodie E.L."/>
            <person name="Williams K.H."/>
            <person name="Hubbard S.S."/>
            <person name="Banfield J.F."/>
        </authorList>
    </citation>
    <scope>NUCLEOTIDE SEQUENCE [LARGE SCALE GENOMIC DNA]</scope>
</reference>
<name>A0A1F5NVR4_9BACT</name>
<dbReference type="Pfam" id="PF13439">
    <property type="entry name" value="Glyco_transf_4"/>
    <property type="match status" value="1"/>
</dbReference>
<evidence type="ECO:0000313" key="4">
    <source>
        <dbReference type="EMBL" id="OGE81748.1"/>
    </source>
</evidence>
<evidence type="ECO:0000313" key="5">
    <source>
        <dbReference type="Proteomes" id="UP000177912"/>
    </source>
</evidence>
<dbReference type="Gene3D" id="3.40.50.2000">
    <property type="entry name" value="Glycogen Phosphorylase B"/>
    <property type="match status" value="2"/>
</dbReference>
<evidence type="ECO:0000259" key="3">
    <source>
        <dbReference type="Pfam" id="PF13439"/>
    </source>
</evidence>
<dbReference type="InterPro" id="IPR028098">
    <property type="entry name" value="Glyco_trans_4-like_N"/>
</dbReference>
<gene>
    <name evidence="4" type="ORF">A2826_02985</name>
</gene>
<dbReference type="PANTHER" id="PTHR46401:SF2">
    <property type="entry name" value="GLYCOSYLTRANSFERASE WBBK-RELATED"/>
    <property type="match status" value="1"/>
</dbReference>
<sequence>MRIGIDCRTILNPSAGEKAGIAHYTYHLVKSLLDLDKTDDFVLFFDIRARDVAKEFIRANVKIVFFTFSEYKKYLPFFYSHVLVASNIISEKLDVYHSPANIIPLRYSGKFCITTHDLAIYRRPDLFPKSQGFSLKYIVPRSIHQAKKIIAVSESTKRDIQEFFSVDQKKVKVIHEGVDHQRFSQSSTIENSKEYLGEKYNIRNEYLLFVGTLEPRKNLIRLLEAFYRLLAGNPNYKSKYQLLLAGSLGWLYDTIFDEVKNRGLGENVLLPGYVDAEDLPTLYRNATIFIYPSLYEGFGLPVLEALTSGTPVITSDSSSMPEIAGDAALFVDPVDVEGMVSAMRRFLEDEKLRSNYSERALLQAKKFSWEKCARETLDVYREVAGM</sequence>
<dbReference type="AlphaFoldDB" id="A0A1F5NVR4"/>
<dbReference type="CDD" id="cd03809">
    <property type="entry name" value="GT4_MtfB-like"/>
    <property type="match status" value="1"/>
</dbReference>
<organism evidence="4 5">
    <name type="scientific">Candidatus Doudnabacteria bacterium RIFCSPHIGHO2_01_FULL_43_23</name>
    <dbReference type="NCBI Taxonomy" id="1817822"/>
    <lineage>
        <taxon>Bacteria</taxon>
        <taxon>Candidatus Doudnaibacteriota</taxon>
    </lineage>
</organism>
<evidence type="ECO:0000259" key="2">
    <source>
        <dbReference type="Pfam" id="PF00534"/>
    </source>
</evidence>
<feature type="domain" description="Glycosyl transferase family 1" evidence="2">
    <location>
        <begin position="204"/>
        <end position="360"/>
    </location>
</feature>
<accession>A0A1F5NVR4</accession>
<dbReference type="InterPro" id="IPR001296">
    <property type="entry name" value="Glyco_trans_1"/>
</dbReference>
<dbReference type="SUPFAM" id="SSF53756">
    <property type="entry name" value="UDP-Glycosyltransferase/glycogen phosphorylase"/>
    <property type="match status" value="1"/>
</dbReference>
<dbReference type="GO" id="GO:0016757">
    <property type="term" value="F:glycosyltransferase activity"/>
    <property type="evidence" value="ECO:0007669"/>
    <property type="project" value="InterPro"/>
</dbReference>
<feature type="domain" description="Glycosyltransferase subfamily 4-like N-terminal" evidence="3">
    <location>
        <begin position="20"/>
        <end position="182"/>
    </location>
</feature>
<dbReference type="Pfam" id="PF00534">
    <property type="entry name" value="Glycos_transf_1"/>
    <property type="match status" value="1"/>
</dbReference>
<dbReference type="EMBL" id="MFEI01000003">
    <property type="protein sequence ID" value="OGE81748.1"/>
    <property type="molecule type" value="Genomic_DNA"/>
</dbReference>
<evidence type="ECO:0000256" key="1">
    <source>
        <dbReference type="ARBA" id="ARBA00022679"/>
    </source>
</evidence>
<keyword evidence="1" id="KW-0808">Transferase</keyword>
<proteinExistence type="predicted"/>
<protein>
    <recommendedName>
        <fullName evidence="6">Glycosyl transferase family 1</fullName>
    </recommendedName>
</protein>